<evidence type="ECO:0000256" key="6">
    <source>
        <dbReference type="SAM" id="Phobius"/>
    </source>
</evidence>
<dbReference type="PANTHER" id="PTHR10057:SF0">
    <property type="entry name" value="TRANSLOCATOR PROTEIN"/>
    <property type="match status" value="1"/>
</dbReference>
<evidence type="ECO:0000256" key="1">
    <source>
        <dbReference type="ARBA" id="ARBA00004141"/>
    </source>
</evidence>
<dbReference type="InterPro" id="IPR038330">
    <property type="entry name" value="TspO/MBR-related_sf"/>
</dbReference>
<dbReference type="Gene3D" id="1.20.1260.100">
    <property type="entry name" value="TspO/MBR protein"/>
    <property type="match status" value="1"/>
</dbReference>
<dbReference type="Pfam" id="PF03073">
    <property type="entry name" value="TspO_MBR"/>
    <property type="match status" value="1"/>
</dbReference>
<dbReference type="Proteomes" id="UP000640786">
    <property type="component" value="Unassembled WGS sequence"/>
</dbReference>
<dbReference type="CDD" id="cd15904">
    <property type="entry name" value="TSPO_MBR"/>
    <property type="match status" value="1"/>
</dbReference>
<comment type="caution">
    <text evidence="7">The sequence shown here is derived from an EMBL/GenBank/DDBJ whole genome shotgun (WGS) entry which is preliminary data.</text>
</comment>
<feature type="transmembrane region" description="Helical" evidence="6">
    <location>
        <begin position="139"/>
        <end position="161"/>
    </location>
</feature>
<keyword evidence="4 6" id="KW-1133">Transmembrane helix</keyword>
<dbReference type="EMBL" id="JACSQO010000003">
    <property type="protein sequence ID" value="MBD7944135.1"/>
    <property type="molecule type" value="Genomic_DNA"/>
</dbReference>
<dbReference type="RefSeq" id="WP_191696991.1">
    <property type="nucleotide sequence ID" value="NZ_JACSQO010000003.1"/>
</dbReference>
<dbReference type="PIRSF" id="PIRSF005859">
    <property type="entry name" value="PBR"/>
    <property type="match status" value="1"/>
</dbReference>
<protein>
    <submittedName>
        <fullName evidence="7">Tryptophan-rich sensory protein</fullName>
    </submittedName>
</protein>
<keyword evidence="5 6" id="KW-0472">Membrane</keyword>
<evidence type="ECO:0000256" key="4">
    <source>
        <dbReference type="ARBA" id="ARBA00022989"/>
    </source>
</evidence>
<feature type="transmembrane region" description="Helical" evidence="6">
    <location>
        <begin position="15"/>
        <end position="33"/>
    </location>
</feature>
<keyword evidence="8" id="KW-1185">Reference proteome</keyword>
<sequence length="165" mass="18638">MELLKINGELDKKKLAISILVPIIAGSVTGWLANRNAQKKYKKLKQPSFAPPAPVFPIVWTSLYAIMGLAKYRAVQKVEQEDSDSPTIPFYDLQLGLNFLWSFLFFRWGLRGTALIEMTILLGAIAMTAYEFQKKDTTAGALMIPYISWVTFALGLNYSVWKLNK</sequence>
<reference evidence="7 8" key="1">
    <citation type="submission" date="2020-08" db="EMBL/GenBank/DDBJ databases">
        <title>A Genomic Blueprint of the Chicken Gut Microbiome.</title>
        <authorList>
            <person name="Gilroy R."/>
            <person name="Ravi A."/>
            <person name="Getino M."/>
            <person name="Pursley I."/>
            <person name="Horton D.L."/>
            <person name="Alikhan N.-F."/>
            <person name="Baker D."/>
            <person name="Gharbi K."/>
            <person name="Hall N."/>
            <person name="Watson M."/>
            <person name="Adriaenssens E.M."/>
            <person name="Foster-Nyarko E."/>
            <person name="Jarju S."/>
            <person name="Secka A."/>
            <person name="Antonio M."/>
            <person name="Oren A."/>
            <person name="Chaudhuri R."/>
            <person name="La Ragione R.M."/>
            <person name="Hildebrand F."/>
            <person name="Pallen M.J."/>
        </authorList>
    </citation>
    <scope>NUCLEOTIDE SEQUENCE [LARGE SCALE GENOMIC DNA]</scope>
    <source>
        <strain evidence="7 8">Sa2BUA9</strain>
    </source>
</reference>
<evidence type="ECO:0000313" key="8">
    <source>
        <dbReference type="Proteomes" id="UP000640786"/>
    </source>
</evidence>
<organism evidence="7 8">
    <name type="scientific">Psychrobacillus faecigallinarum</name>
    <dbReference type="NCBI Taxonomy" id="2762235"/>
    <lineage>
        <taxon>Bacteria</taxon>
        <taxon>Bacillati</taxon>
        <taxon>Bacillota</taxon>
        <taxon>Bacilli</taxon>
        <taxon>Bacillales</taxon>
        <taxon>Bacillaceae</taxon>
        <taxon>Psychrobacillus</taxon>
    </lineage>
</organism>
<dbReference type="InterPro" id="IPR004307">
    <property type="entry name" value="TspO_MBR"/>
</dbReference>
<feature type="transmembrane region" description="Helical" evidence="6">
    <location>
        <begin position="53"/>
        <end position="70"/>
    </location>
</feature>
<comment type="similarity">
    <text evidence="2">Belongs to the TspO/BZRP family.</text>
</comment>
<evidence type="ECO:0000256" key="5">
    <source>
        <dbReference type="ARBA" id="ARBA00023136"/>
    </source>
</evidence>
<evidence type="ECO:0000313" key="7">
    <source>
        <dbReference type="EMBL" id="MBD7944135.1"/>
    </source>
</evidence>
<gene>
    <name evidence="7" type="ORF">H9650_08390</name>
</gene>
<keyword evidence="3 6" id="KW-0812">Transmembrane</keyword>
<evidence type="ECO:0000256" key="2">
    <source>
        <dbReference type="ARBA" id="ARBA00007524"/>
    </source>
</evidence>
<name>A0ABR8R906_9BACI</name>
<proteinExistence type="inferred from homology"/>
<feature type="transmembrane region" description="Helical" evidence="6">
    <location>
        <begin position="114"/>
        <end position="132"/>
    </location>
</feature>
<accession>A0ABR8R906</accession>
<comment type="subcellular location">
    <subcellularLocation>
        <location evidence="1">Membrane</location>
        <topology evidence="1">Multi-pass membrane protein</topology>
    </subcellularLocation>
</comment>
<evidence type="ECO:0000256" key="3">
    <source>
        <dbReference type="ARBA" id="ARBA00022692"/>
    </source>
</evidence>
<dbReference type="PANTHER" id="PTHR10057">
    <property type="entry name" value="PERIPHERAL-TYPE BENZODIAZEPINE RECEPTOR"/>
    <property type="match status" value="1"/>
</dbReference>